<reference evidence="3" key="1">
    <citation type="submission" date="2020-01" db="EMBL/GenBank/DDBJ databases">
        <authorList>
            <consortium name="DOE Joint Genome Institute"/>
            <person name="Haridas S."/>
            <person name="Albert R."/>
            <person name="Binder M."/>
            <person name="Bloem J."/>
            <person name="Labutti K."/>
            <person name="Salamov A."/>
            <person name="Andreopoulos B."/>
            <person name="Baker S.E."/>
            <person name="Barry K."/>
            <person name="Bills G."/>
            <person name="Bluhm B.H."/>
            <person name="Cannon C."/>
            <person name="Castanera R."/>
            <person name="Culley D.E."/>
            <person name="Daum C."/>
            <person name="Ezra D."/>
            <person name="Gonzalez J.B."/>
            <person name="Henrissat B."/>
            <person name="Kuo A."/>
            <person name="Liang C."/>
            <person name="Lipzen A."/>
            <person name="Lutzoni F."/>
            <person name="Magnuson J."/>
            <person name="Mondo S."/>
            <person name="Nolan M."/>
            <person name="Ohm R."/>
            <person name="Pangilinan J."/>
            <person name="Park H.-J."/>
            <person name="Ramirez L."/>
            <person name="Alfaro M."/>
            <person name="Sun H."/>
            <person name="Tritt A."/>
            <person name="Yoshinaga Y."/>
            <person name="Zwiers L.-H."/>
            <person name="Turgeon B.G."/>
            <person name="Goodwin S.B."/>
            <person name="Spatafora J.W."/>
            <person name="Crous P.W."/>
            <person name="Grigoriev I.V."/>
        </authorList>
    </citation>
    <scope>NUCLEOTIDE SEQUENCE</scope>
    <source>
        <strain evidence="3">CBS 342.82</strain>
    </source>
</reference>
<dbReference type="RefSeq" id="XP_033461198.1">
    <property type="nucleotide sequence ID" value="XM_033603007.1"/>
</dbReference>
<feature type="region of interest" description="Disordered" evidence="1">
    <location>
        <begin position="109"/>
        <end position="136"/>
    </location>
</feature>
<sequence>MSRPFMRVHRQSNYRHAGEPMRAGCRVQGLGASPLMSRVATEMDPAEGNRPNEIWTDMHDRLDVRPAHRIMSQRCMRFRCRIIRGRELRSAEVRTQFCEDTTSMCNAKMHSKQNDRASQDDNQAHDRSGGHEDIPRALEKDVKAGAAIPRGALRFGVCAEWDGRN</sequence>
<accession>A0A6J3MBF3</accession>
<evidence type="ECO:0000313" key="3">
    <source>
        <dbReference type="RefSeq" id="XP_033461198.1"/>
    </source>
</evidence>
<dbReference type="AlphaFoldDB" id="A0A6J3MBF3"/>
<dbReference type="GeneID" id="54360807"/>
<gene>
    <name evidence="3" type="ORF">K489DRAFT_369079</name>
</gene>
<proteinExistence type="predicted"/>
<evidence type="ECO:0000313" key="2">
    <source>
        <dbReference type="Proteomes" id="UP000504637"/>
    </source>
</evidence>
<evidence type="ECO:0000256" key="1">
    <source>
        <dbReference type="SAM" id="MobiDB-lite"/>
    </source>
</evidence>
<reference evidence="3" key="2">
    <citation type="submission" date="2020-04" db="EMBL/GenBank/DDBJ databases">
        <authorList>
            <consortium name="NCBI Genome Project"/>
        </authorList>
    </citation>
    <scope>NUCLEOTIDE SEQUENCE</scope>
    <source>
        <strain evidence="3">CBS 342.82</strain>
    </source>
</reference>
<reference evidence="3" key="3">
    <citation type="submission" date="2025-08" db="UniProtKB">
        <authorList>
            <consortium name="RefSeq"/>
        </authorList>
    </citation>
    <scope>IDENTIFICATION</scope>
    <source>
        <strain evidence="3">CBS 342.82</strain>
    </source>
</reference>
<dbReference type="Proteomes" id="UP000504637">
    <property type="component" value="Unplaced"/>
</dbReference>
<keyword evidence="2" id="KW-1185">Reference proteome</keyword>
<protein>
    <submittedName>
        <fullName evidence="3">Uncharacterized protein</fullName>
    </submittedName>
</protein>
<feature type="compositionally biased region" description="Basic and acidic residues" evidence="1">
    <location>
        <begin position="112"/>
        <end position="136"/>
    </location>
</feature>
<organism evidence="3">
    <name type="scientific">Dissoconium aciculare CBS 342.82</name>
    <dbReference type="NCBI Taxonomy" id="1314786"/>
    <lineage>
        <taxon>Eukaryota</taxon>
        <taxon>Fungi</taxon>
        <taxon>Dikarya</taxon>
        <taxon>Ascomycota</taxon>
        <taxon>Pezizomycotina</taxon>
        <taxon>Dothideomycetes</taxon>
        <taxon>Dothideomycetidae</taxon>
        <taxon>Mycosphaerellales</taxon>
        <taxon>Dissoconiaceae</taxon>
        <taxon>Dissoconium</taxon>
    </lineage>
</organism>
<name>A0A6J3MBF3_9PEZI</name>